<keyword evidence="3" id="KW-1003">Cell membrane</keyword>
<feature type="domain" description="EamA" evidence="8">
    <location>
        <begin position="10"/>
        <end position="141"/>
    </location>
</feature>
<dbReference type="EMBL" id="APVL01000010">
    <property type="protein sequence ID" value="EWG10343.1"/>
    <property type="molecule type" value="Genomic_DNA"/>
</dbReference>
<dbReference type="PANTHER" id="PTHR32322:SF18">
    <property type="entry name" value="S-ADENOSYLMETHIONINE_S-ADENOSYLHOMOCYSTEINE TRANSPORTER"/>
    <property type="match status" value="1"/>
</dbReference>
<dbReference type="Proteomes" id="UP000019270">
    <property type="component" value="Unassembled WGS sequence"/>
</dbReference>
<dbReference type="GO" id="GO:0005886">
    <property type="term" value="C:plasma membrane"/>
    <property type="evidence" value="ECO:0007669"/>
    <property type="project" value="UniProtKB-SubCell"/>
</dbReference>
<comment type="caution">
    <text evidence="9">The sequence shown here is derived from an EMBL/GenBank/DDBJ whole genome shotgun (WGS) entry which is preliminary data.</text>
</comment>
<evidence type="ECO:0000256" key="3">
    <source>
        <dbReference type="ARBA" id="ARBA00022475"/>
    </source>
</evidence>
<evidence type="ECO:0000256" key="5">
    <source>
        <dbReference type="ARBA" id="ARBA00022989"/>
    </source>
</evidence>
<feature type="transmembrane region" description="Helical" evidence="7">
    <location>
        <begin position="69"/>
        <end position="90"/>
    </location>
</feature>
<feature type="transmembrane region" description="Helical" evidence="7">
    <location>
        <begin position="96"/>
        <end position="118"/>
    </location>
</feature>
<dbReference type="Gene3D" id="1.10.3730.20">
    <property type="match status" value="1"/>
</dbReference>
<name>W7KW07_CYTFI</name>
<dbReference type="eggNOG" id="COG0697">
    <property type="taxonomic scope" value="Bacteria"/>
</dbReference>
<dbReference type="PANTHER" id="PTHR32322">
    <property type="entry name" value="INNER MEMBRANE TRANSPORTER"/>
    <property type="match status" value="1"/>
</dbReference>
<reference evidence="9 10" key="2">
    <citation type="journal article" date="2016" name="Sci. Rep.">
        <title>A novel serine protease, Sep1, from Bacillus firmus DS-1 has nematicidal activity and degrades multiple intestinal-associated nematode proteins.</title>
        <authorList>
            <person name="Geng C."/>
            <person name="Nie X."/>
            <person name="Tang Z."/>
            <person name="Zhang Y."/>
            <person name="Lin J."/>
            <person name="Sun M."/>
            <person name="Peng D."/>
        </authorList>
    </citation>
    <scope>NUCLEOTIDE SEQUENCE [LARGE SCALE GENOMIC DNA]</scope>
    <source>
        <strain evidence="9 10">DS1</strain>
    </source>
</reference>
<dbReference type="PATRIC" id="fig|1307436.3.peg.3120"/>
<evidence type="ECO:0000256" key="4">
    <source>
        <dbReference type="ARBA" id="ARBA00022692"/>
    </source>
</evidence>
<proteinExistence type="inferred from homology"/>
<feature type="transmembrane region" description="Helical" evidence="7">
    <location>
        <begin position="36"/>
        <end position="57"/>
    </location>
</feature>
<keyword evidence="4 7" id="KW-0812">Transmembrane</keyword>
<comment type="similarity">
    <text evidence="2">Belongs to the EamA transporter family.</text>
</comment>
<feature type="transmembrane region" description="Helical" evidence="7">
    <location>
        <begin position="252"/>
        <end position="269"/>
    </location>
</feature>
<accession>W7KW07</accession>
<dbReference type="AlphaFoldDB" id="W7KW07"/>
<evidence type="ECO:0000256" key="1">
    <source>
        <dbReference type="ARBA" id="ARBA00004651"/>
    </source>
</evidence>
<keyword evidence="5 7" id="KW-1133">Transmembrane helix</keyword>
<sequence>MKKRLWLIYGMLTLATATWGSAFIAGKFAVQSFEPATVAFLRFLGAAILLFPLMWIMEKDRKRPNLKDHGLFAVLGLTGIALYNICFFLATKHAPVIKSSLFIASNPVLIVLLSGLFLKEKITKNHIIGMAVALTGVVFIITDGHLLTLFQYGFEPIDFVLLGAVISWAIYSVVGKVVLKKYSSVESTTYAVAYGTLFLLPFASAETTWIDLQQASFTTWAAIAHMSIFVTVVSFVMYYNGIKEVGAAKASIFINVMPVSAVIMATVFLGETFTIAHGIGAAFVLTGVYIGTNVKMFQRKMNKQSMKNKTA</sequence>
<evidence type="ECO:0000313" key="9">
    <source>
        <dbReference type="EMBL" id="EWG10343.1"/>
    </source>
</evidence>
<protein>
    <submittedName>
        <fullName evidence="9">Drug/metabolite transporter (DMT) superfamily permease</fullName>
    </submittedName>
</protein>
<evidence type="ECO:0000259" key="8">
    <source>
        <dbReference type="Pfam" id="PF00892"/>
    </source>
</evidence>
<feature type="transmembrane region" description="Helical" evidence="7">
    <location>
        <begin position="275"/>
        <end position="297"/>
    </location>
</feature>
<organism evidence="9 10">
    <name type="scientific">Cytobacillus firmus DS1</name>
    <dbReference type="NCBI Taxonomy" id="1307436"/>
    <lineage>
        <taxon>Bacteria</taxon>
        <taxon>Bacillati</taxon>
        <taxon>Bacillota</taxon>
        <taxon>Bacilli</taxon>
        <taxon>Bacillales</taxon>
        <taxon>Bacillaceae</taxon>
        <taxon>Cytobacillus</taxon>
    </lineage>
</organism>
<dbReference type="SUPFAM" id="SSF103481">
    <property type="entry name" value="Multidrug resistance efflux transporter EmrE"/>
    <property type="match status" value="2"/>
</dbReference>
<evidence type="ECO:0000256" key="6">
    <source>
        <dbReference type="ARBA" id="ARBA00023136"/>
    </source>
</evidence>
<feature type="transmembrane region" description="Helical" evidence="7">
    <location>
        <begin position="130"/>
        <end position="153"/>
    </location>
</feature>
<dbReference type="InterPro" id="IPR037185">
    <property type="entry name" value="EmrE-like"/>
</dbReference>
<dbReference type="Pfam" id="PF00892">
    <property type="entry name" value="EamA"/>
    <property type="match status" value="2"/>
</dbReference>
<feature type="domain" description="EamA" evidence="8">
    <location>
        <begin position="158"/>
        <end position="290"/>
    </location>
</feature>
<dbReference type="InterPro" id="IPR000620">
    <property type="entry name" value="EamA_dom"/>
</dbReference>
<dbReference type="InterPro" id="IPR050638">
    <property type="entry name" value="AA-Vitamin_Transporters"/>
</dbReference>
<gene>
    <name evidence="9" type="ORF">PBF_14609</name>
</gene>
<feature type="transmembrane region" description="Helical" evidence="7">
    <location>
        <begin position="222"/>
        <end position="240"/>
    </location>
</feature>
<feature type="transmembrane region" description="Helical" evidence="7">
    <location>
        <begin position="159"/>
        <end position="179"/>
    </location>
</feature>
<evidence type="ECO:0000313" key="10">
    <source>
        <dbReference type="Proteomes" id="UP000019270"/>
    </source>
</evidence>
<evidence type="ECO:0000256" key="7">
    <source>
        <dbReference type="SAM" id="Phobius"/>
    </source>
</evidence>
<keyword evidence="6 7" id="KW-0472">Membrane</keyword>
<dbReference type="RefSeq" id="WP_343299439.1">
    <property type="nucleotide sequence ID" value="NZ_APVL01000010.1"/>
</dbReference>
<reference evidence="10" key="1">
    <citation type="submission" date="2013-03" db="EMBL/GenBank/DDBJ databases">
        <title>Draft genome sequence of Bacillus firmus DS1.</title>
        <authorList>
            <person name="Peng D."/>
            <person name="Zhu L."/>
            <person name="Sun M."/>
        </authorList>
    </citation>
    <scope>NUCLEOTIDE SEQUENCE [LARGE SCALE GENOMIC DNA]</scope>
    <source>
        <strain evidence="10">DS1</strain>
    </source>
</reference>
<feature type="transmembrane region" description="Helical" evidence="7">
    <location>
        <begin position="191"/>
        <end position="210"/>
    </location>
</feature>
<evidence type="ECO:0000256" key="2">
    <source>
        <dbReference type="ARBA" id="ARBA00007362"/>
    </source>
</evidence>
<comment type="subcellular location">
    <subcellularLocation>
        <location evidence="1">Cell membrane</location>
        <topology evidence="1">Multi-pass membrane protein</topology>
    </subcellularLocation>
</comment>